<reference evidence="8 9" key="1">
    <citation type="journal article" date="2011" name="Proc. Natl. Acad. Sci. U.S.A.">
        <title>Genome and transcriptome analyses of the mountain pine beetle-fungal symbiont Grosmannia clavigera, a lodgepole pine pathogen.</title>
        <authorList>
            <person name="DiGuistini S."/>
            <person name="Wang Y."/>
            <person name="Liao N.Y."/>
            <person name="Taylor G."/>
            <person name="Tanguay P."/>
            <person name="Feau N."/>
            <person name="Henrissat B."/>
            <person name="Chan S.K."/>
            <person name="Hesse-Orce U."/>
            <person name="Alamouti S.M."/>
            <person name="Tsui C.K.M."/>
            <person name="Docking R.T."/>
            <person name="Levasseur A."/>
            <person name="Haridas S."/>
            <person name="Robertson G."/>
            <person name="Birol I."/>
            <person name="Holt R.A."/>
            <person name="Marra M.A."/>
            <person name="Hamelin R.C."/>
            <person name="Hirst M."/>
            <person name="Jones S.J.M."/>
            <person name="Bohlmann J."/>
            <person name="Breuil C."/>
        </authorList>
    </citation>
    <scope>NUCLEOTIDE SEQUENCE [LARGE SCALE GENOMIC DNA]</scope>
    <source>
        <strain evidence="9">kw1407 / UAMH 11150</strain>
    </source>
</reference>
<feature type="compositionally biased region" description="Low complexity" evidence="5">
    <location>
        <begin position="27"/>
        <end position="40"/>
    </location>
</feature>
<feature type="transmembrane region" description="Helical" evidence="6">
    <location>
        <begin position="183"/>
        <end position="206"/>
    </location>
</feature>
<dbReference type="PROSITE" id="PS50850">
    <property type="entry name" value="MFS"/>
    <property type="match status" value="1"/>
</dbReference>
<keyword evidence="4 6" id="KW-0472">Membrane</keyword>
<feature type="transmembrane region" description="Helical" evidence="6">
    <location>
        <begin position="402"/>
        <end position="424"/>
    </location>
</feature>
<dbReference type="HOGENOM" id="CLU_008455_11_1_1"/>
<evidence type="ECO:0000313" key="9">
    <source>
        <dbReference type="Proteomes" id="UP000007796"/>
    </source>
</evidence>
<feature type="transmembrane region" description="Helical" evidence="6">
    <location>
        <begin position="458"/>
        <end position="479"/>
    </location>
</feature>
<organism evidence="9">
    <name type="scientific">Grosmannia clavigera (strain kw1407 / UAMH 11150)</name>
    <name type="common">Blue stain fungus</name>
    <name type="synonym">Graphiocladiella clavigera</name>
    <dbReference type="NCBI Taxonomy" id="655863"/>
    <lineage>
        <taxon>Eukaryota</taxon>
        <taxon>Fungi</taxon>
        <taxon>Dikarya</taxon>
        <taxon>Ascomycota</taxon>
        <taxon>Pezizomycotina</taxon>
        <taxon>Sordariomycetes</taxon>
        <taxon>Sordariomycetidae</taxon>
        <taxon>Ophiostomatales</taxon>
        <taxon>Ophiostomataceae</taxon>
        <taxon>Leptographium</taxon>
    </lineage>
</organism>
<dbReference type="PANTHER" id="PTHR23502">
    <property type="entry name" value="MAJOR FACILITATOR SUPERFAMILY"/>
    <property type="match status" value="1"/>
</dbReference>
<sequence>MQSFFQHRRLREAAKTDVDKLHAHGDSPAASQAASEANFAEEGKLQRAQEHSIAGVNISDPSEYDGSTTYEVGWADGDPENPQNWSLVQKWSATTTVSFILLAVSIPSSIDAPVSDQFNKHYGVGPIAGSMTTGMYLIGIGVGSMVAAPFSETFGRNLVYLTTMVIFILFTIGKALAPNYGAAIVFRFFAGFFGAAPLTVGSGTVADIWGPLEITFSLPFVTLTSYGGPILGPIISAYLPDIGYRWADWISAIFAGVILILVFLFQPETYSPTLLEWRASHLCELTGDPRFCSQGHASAGLLGRRLLTNMLRPFSLTYTEPIILVFSFYLTILYIVLFTFLNGFPFIFGDTYGISNSLTFLIFTALLVGDFVAILLIPIVYGWTKKASVRAADRGQNLAPEVCLYFAMLGGSILMPISIFWIGWTCYPSVSIWVPIIGVVVFGYSLVTVFTTTYNYIVFVYLQYAGSALSFMTFSRYVISGALLPASVPMYKNLGPHFTLTWVGVLAALMAPLPFLLYKYGHQIRAMSKNVQNQT</sequence>
<dbReference type="RefSeq" id="XP_014174956.1">
    <property type="nucleotide sequence ID" value="XM_014319481.1"/>
</dbReference>
<feature type="transmembrane region" description="Helical" evidence="6">
    <location>
        <begin position="158"/>
        <end position="177"/>
    </location>
</feature>
<feature type="transmembrane region" description="Helical" evidence="6">
    <location>
        <begin position="430"/>
        <end position="451"/>
    </location>
</feature>
<evidence type="ECO:0000256" key="4">
    <source>
        <dbReference type="ARBA" id="ARBA00023136"/>
    </source>
</evidence>
<dbReference type="InParanoid" id="F0X898"/>
<dbReference type="eggNOG" id="KOG0255">
    <property type="taxonomic scope" value="Eukaryota"/>
</dbReference>
<proteinExistence type="predicted"/>
<feature type="compositionally biased region" description="Basic and acidic residues" evidence="5">
    <location>
        <begin position="41"/>
        <end position="50"/>
    </location>
</feature>
<dbReference type="InterPro" id="IPR020846">
    <property type="entry name" value="MFS_dom"/>
</dbReference>
<dbReference type="EMBL" id="GL629735">
    <property type="protein sequence ID" value="EFX05474.1"/>
    <property type="molecule type" value="Genomic_DNA"/>
</dbReference>
<dbReference type="SUPFAM" id="SSF103473">
    <property type="entry name" value="MFS general substrate transporter"/>
    <property type="match status" value="1"/>
</dbReference>
<dbReference type="GeneID" id="25976655"/>
<evidence type="ECO:0000256" key="6">
    <source>
        <dbReference type="SAM" id="Phobius"/>
    </source>
</evidence>
<accession>F0X898</accession>
<gene>
    <name evidence="8" type="ORF">CMQ_3543</name>
</gene>
<dbReference type="GO" id="GO:0022857">
    <property type="term" value="F:transmembrane transporter activity"/>
    <property type="evidence" value="ECO:0007669"/>
    <property type="project" value="InterPro"/>
</dbReference>
<dbReference type="InterPro" id="IPR036259">
    <property type="entry name" value="MFS_trans_sf"/>
</dbReference>
<dbReference type="Proteomes" id="UP000007796">
    <property type="component" value="Unassembled WGS sequence"/>
</dbReference>
<dbReference type="PANTHER" id="PTHR23502:SF47">
    <property type="entry name" value="MAJOR FACILITATOR SUPERFAMILY (MFS) PROFILE DOMAIN-CONTAINING PROTEIN-RELATED"/>
    <property type="match status" value="1"/>
</dbReference>
<dbReference type="Gene3D" id="1.20.1250.20">
    <property type="entry name" value="MFS general substrate transporter like domains"/>
    <property type="match status" value="1"/>
</dbReference>
<protein>
    <submittedName>
        <fullName evidence="8">C6 zinc finger domain containing protein</fullName>
    </submittedName>
</protein>
<keyword evidence="2 6" id="KW-0812">Transmembrane</keyword>
<dbReference type="AlphaFoldDB" id="F0X898"/>
<evidence type="ECO:0000256" key="2">
    <source>
        <dbReference type="ARBA" id="ARBA00022692"/>
    </source>
</evidence>
<feature type="transmembrane region" description="Helical" evidence="6">
    <location>
        <begin position="499"/>
        <end position="518"/>
    </location>
</feature>
<keyword evidence="9" id="KW-1185">Reference proteome</keyword>
<evidence type="ECO:0000259" key="7">
    <source>
        <dbReference type="PROSITE" id="PS50850"/>
    </source>
</evidence>
<dbReference type="OrthoDB" id="3936150at2759"/>
<comment type="subcellular location">
    <subcellularLocation>
        <location evidence="1">Membrane</location>
        <topology evidence="1">Multi-pass membrane protein</topology>
    </subcellularLocation>
</comment>
<feature type="transmembrane region" description="Helical" evidence="6">
    <location>
        <begin position="218"/>
        <end position="240"/>
    </location>
</feature>
<feature type="transmembrane region" description="Helical" evidence="6">
    <location>
        <begin position="246"/>
        <end position="265"/>
    </location>
</feature>
<feature type="region of interest" description="Disordered" evidence="5">
    <location>
        <begin position="15"/>
        <end position="76"/>
    </location>
</feature>
<evidence type="ECO:0000256" key="1">
    <source>
        <dbReference type="ARBA" id="ARBA00004141"/>
    </source>
</evidence>
<feature type="compositionally biased region" description="Basic and acidic residues" evidence="5">
    <location>
        <begin position="15"/>
        <end position="25"/>
    </location>
</feature>
<feature type="domain" description="Major facilitator superfamily (MFS) profile" evidence="7">
    <location>
        <begin position="93"/>
        <end position="522"/>
    </location>
</feature>
<dbReference type="STRING" id="655863.F0X898"/>
<dbReference type="Pfam" id="PF07690">
    <property type="entry name" value="MFS_1"/>
    <property type="match status" value="1"/>
</dbReference>
<dbReference type="InterPro" id="IPR011701">
    <property type="entry name" value="MFS"/>
</dbReference>
<feature type="transmembrane region" description="Helical" evidence="6">
    <location>
        <begin position="322"/>
        <end position="348"/>
    </location>
</feature>
<name>F0X898_GROCL</name>
<evidence type="ECO:0000256" key="3">
    <source>
        <dbReference type="ARBA" id="ARBA00022989"/>
    </source>
</evidence>
<evidence type="ECO:0000313" key="8">
    <source>
        <dbReference type="EMBL" id="EFX05474.1"/>
    </source>
</evidence>
<feature type="transmembrane region" description="Helical" evidence="6">
    <location>
        <begin position="91"/>
        <end position="110"/>
    </location>
</feature>
<dbReference type="GO" id="GO:0005886">
    <property type="term" value="C:plasma membrane"/>
    <property type="evidence" value="ECO:0007669"/>
    <property type="project" value="TreeGrafter"/>
</dbReference>
<feature type="transmembrane region" description="Helical" evidence="6">
    <location>
        <begin position="360"/>
        <end position="381"/>
    </location>
</feature>
<keyword evidence="3 6" id="KW-1133">Transmembrane helix</keyword>
<feature type="transmembrane region" description="Helical" evidence="6">
    <location>
        <begin position="122"/>
        <end position="146"/>
    </location>
</feature>
<evidence type="ECO:0000256" key="5">
    <source>
        <dbReference type="SAM" id="MobiDB-lite"/>
    </source>
</evidence>